<feature type="domain" description="LIM zinc-binding" evidence="8">
    <location>
        <begin position="845"/>
        <end position="910"/>
    </location>
</feature>
<feature type="region of interest" description="Disordered" evidence="6">
    <location>
        <begin position="429"/>
        <end position="449"/>
    </location>
</feature>
<feature type="region of interest" description="Disordered" evidence="6">
    <location>
        <begin position="649"/>
        <end position="668"/>
    </location>
</feature>
<protein>
    <submittedName>
        <fullName evidence="11">Uncharacterized protein</fullName>
    </submittedName>
</protein>
<feature type="compositionally biased region" description="Basic residues" evidence="6">
    <location>
        <begin position="986"/>
        <end position="998"/>
    </location>
</feature>
<keyword evidence="4 5" id="KW-0440">LIM domain</keyword>
<keyword evidence="3 5" id="KW-0862">Zinc</keyword>
<evidence type="ECO:0000259" key="9">
    <source>
        <dbReference type="PROSITE" id="PS51303"/>
    </source>
</evidence>
<dbReference type="Gene3D" id="2.10.110.10">
    <property type="entry name" value="Cysteine Rich Protein"/>
    <property type="match status" value="1"/>
</dbReference>
<sequence>MSVSSFNYCKASDERQIQQLSRFFLQRANWNDEKFINGIPALEWHSMSDVRRDMYMKEKRKDEAFKTSMCKGFIHTGFCRYGSNVVSLTGRMSFVYVRFTPSIRLSCAATTLCKGCVCMVLAANLSISRRQAVVVPYIVPVWILYLMIAILIVLLEPDPFSSKNLFADSRGSLTSTYDGKNFSRSCFPIGIFNKHTIAKRTVTPYAASRLSKRAIARLNTFGSELSSLRTFITSARCISNLRAASQNSLVAPATTRWISNEIMVNAFLGNVELIQKETELLAPELVEQLSDLIVHQNDFVIFGDIMNTINKVVKDLQGRRIVKMLAQKYVRDIAAPEPGQRQIDFPVDVVDVLEDELEKYSSTPGFNIDSLKFWKDNEKLSKFDLLATLEDNGQTSRKNNHSSHSPSSKPSNAASALLCCFRSKNNGDNSKQEDFLDSNSNSGTYTKQKAHFSTSSSGFVAQKLNSRSSSLDATLQYHRLTLPSHAEIEFEEDEVGPGYARIMKTPKLPKKEKTRLIDVLPLNMDVLPNSKHETPTVTLTKPKTKKEPGVQVSADMAQIATVHPFNNGANTNPYHSSSTYKFEDVTDDPKYKQQGDDNENREEGSLIEWNRLDKHGSKTSSNNNNRHSVCEANSAVKTRSTSLAGSKLLAPSNWRQSPVQRQQPSSQQQMAHVIDVQVGQPCTAMAHCNCFGFRPHTWRKVCVHCKCDRTEHEIGPNQVLNVYERLGIKPSDTMAAVMTNNNNNNQRTDGVGSVGHGYAWVPPGLSRVKIEEYMAQLPNHVIPRINSIEPRKQLMLQLPRQDLSVAYCKHLKTPIERRLYEEFVNSRNEVALDIGYVSVNIPKAMECRKCRGILERNEMAVLAPKLGETAGWHPACFSCATCEQLLVDLTYCVREDKIYCERHYAEMHKPRCSACDELADELADRYEGRVPWNFSDADKQANLLSPTPNTRSSSLVDRRRWSHWSSSASEKLGSAETDSKEAGSRHSIKKWHKRLMNH</sequence>
<evidence type="ECO:0000313" key="11">
    <source>
        <dbReference type="WBParaSite" id="jg6759.2"/>
    </source>
</evidence>
<evidence type="ECO:0000256" key="1">
    <source>
        <dbReference type="ARBA" id="ARBA00022723"/>
    </source>
</evidence>
<keyword evidence="10" id="KW-1185">Reference proteome</keyword>
<feature type="transmembrane region" description="Helical" evidence="7">
    <location>
        <begin position="134"/>
        <end position="155"/>
    </location>
</feature>
<dbReference type="CDD" id="cd09414">
    <property type="entry name" value="LIM1_LIMPETin"/>
    <property type="match status" value="1"/>
</dbReference>
<feature type="region of interest" description="Disordered" evidence="6">
    <location>
        <begin position="967"/>
        <end position="998"/>
    </location>
</feature>
<dbReference type="InterPro" id="IPR010442">
    <property type="entry name" value="PET_domain"/>
</dbReference>
<feature type="compositionally biased region" description="Polar residues" evidence="6">
    <location>
        <begin position="618"/>
        <end position="627"/>
    </location>
</feature>
<dbReference type="SMART" id="SM00132">
    <property type="entry name" value="LIM"/>
    <property type="match status" value="1"/>
</dbReference>
<dbReference type="CDD" id="cd09830">
    <property type="entry name" value="PET_LIMPETin_LIM-9"/>
    <property type="match status" value="1"/>
</dbReference>
<dbReference type="GO" id="GO:0008270">
    <property type="term" value="F:zinc ion binding"/>
    <property type="evidence" value="ECO:0007669"/>
    <property type="project" value="InterPro"/>
</dbReference>
<evidence type="ECO:0000256" key="7">
    <source>
        <dbReference type="SAM" id="Phobius"/>
    </source>
</evidence>
<feature type="compositionally biased region" description="Polar residues" evidence="6">
    <location>
        <begin position="567"/>
        <end position="580"/>
    </location>
</feature>
<dbReference type="Proteomes" id="UP000887574">
    <property type="component" value="Unplaced"/>
</dbReference>
<dbReference type="Pfam" id="PF00412">
    <property type="entry name" value="LIM"/>
    <property type="match status" value="1"/>
</dbReference>
<evidence type="ECO:0000256" key="2">
    <source>
        <dbReference type="ARBA" id="ARBA00022737"/>
    </source>
</evidence>
<feature type="region of interest" description="Disordered" evidence="6">
    <location>
        <begin position="564"/>
        <end position="628"/>
    </location>
</feature>
<dbReference type="PROSITE" id="PS50023">
    <property type="entry name" value="LIM_DOMAIN_2"/>
    <property type="match status" value="1"/>
</dbReference>
<evidence type="ECO:0000259" key="8">
    <source>
        <dbReference type="PROSITE" id="PS50023"/>
    </source>
</evidence>
<reference evidence="11" key="1">
    <citation type="submission" date="2022-11" db="UniProtKB">
        <authorList>
            <consortium name="WormBaseParasite"/>
        </authorList>
    </citation>
    <scope>IDENTIFICATION</scope>
</reference>
<dbReference type="SUPFAM" id="SSF57716">
    <property type="entry name" value="Glucocorticoid receptor-like (DNA-binding domain)"/>
    <property type="match status" value="1"/>
</dbReference>
<dbReference type="PANTHER" id="PTHR24211">
    <property type="entry name" value="LIM DOMAIN-CONTAINING PROTEIN"/>
    <property type="match status" value="1"/>
</dbReference>
<keyword evidence="7" id="KW-0812">Transmembrane</keyword>
<evidence type="ECO:0000313" key="10">
    <source>
        <dbReference type="Proteomes" id="UP000887574"/>
    </source>
</evidence>
<name>A0A915EJZ3_9BILA</name>
<dbReference type="Pfam" id="PF06297">
    <property type="entry name" value="PET"/>
    <property type="match status" value="1"/>
</dbReference>
<dbReference type="PROSITE" id="PS00478">
    <property type="entry name" value="LIM_DOMAIN_1"/>
    <property type="match status" value="1"/>
</dbReference>
<evidence type="ECO:0000256" key="4">
    <source>
        <dbReference type="ARBA" id="ARBA00023038"/>
    </source>
</evidence>
<dbReference type="WBParaSite" id="jg6759.2">
    <property type="protein sequence ID" value="jg6759.2"/>
    <property type="gene ID" value="jg6759"/>
</dbReference>
<feature type="domain" description="PET" evidence="9">
    <location>
        <begin position="739"/>
        <end position="846"/>
    </location>
</feature>
<organism evidence="10 11">
    <name type="scientific">Ditylenchus dipsaci</name>
    <dbReference type="NCBI Taxonomy" id="166011"/>
    <lineage>
        <taxon>Eukaryota</taxon>
        <taxon>Metazoa</taxon>
        <taxon>Ecdysozoa</taxon>
        <taxon>Nematoda</taxon>
        <taxon>Chromadorea</taxon>
        <taxon>Rhabditida</taxon>
        <taxon>Tylenchina</taxon>
        <taxon>Tylenchomorpha</taxon>
        <taxon>Sphaerularioidea</taxon>
        <taxon>Anguinidae</taxon>
        <taxon>Anguininae</taxon>
        <taxon>Ditylenchus</taxon>
    </lineage>
</organism>
<feature type="compositionally biased region" description="Low complexity" evidence="6">
    <location>
        <begin position="655"/>
        <end position="668"/>
    </location>
</feature>
<dbReference type="PROSITE" id="PS51303">
    <property type="entry name" value="PET"/>
    <property type="match status" value="1"/>
</dbReference>
<dbReference type="PANTHER" id="PTHR24211:SF37">
    <property type="entry name" value="PROTEIN ESPINAS-LIKE PROTEIN"/>
    <property type="match status" value="1"/>
</dbReference>
<evidence type="ECO:0000256" key="6">
    <source>
        <dbReference type="SAM" id="MobiDB-lite"/>
    </source>
</evidence>
<evidence type="ECO:0000256" key="5">
    <source>
        <dbReference type="PROSITE-ProRule" id="PRU00125"/>
    </source>
</evidence>
<evidence type="ECO:0000256" key="3">
    <source>
        <dbReference type="ARBA" id="ARBA00022833"/>
    </source>
</evidence>
<dbReference type="InterPro" id="IPR047120">
    <property type="entry name" value="Pk/Esn/Tes"/>
</dbReference>
<keyword evidence="7" id="KW-0472">Membrane</keyword>
<dbReference type="InterPro" id="IPR001781">
    <property type="entry name" value="Znf_LIM"/>
</dbReference>
<feature type="compositionally biased region" description="Basic and acidic residues" evidence="6">
    <location>
        <begin position="581"/>
        <end position="595"/>
    </location>
</feature>
<proteinExistence type="predicted"/>
<accession>A0A915EJZ3</accession>
<feature type="compositionally biased region" description="Polar residues" evidence="6">
    <location>
        <begin position="437"/>
        <end position="449"/>
    </location>
</feature>
<keyword evidence="2" id="KW-0677">Repeat</keyword>
<keyword evidence="7" id="KW-1133">Transmembrane helix</keyword>
<keyword evidence="1 5" id="KW-0479">Metal-binding</keyword>
<dbReference type="AlphaFoldDB" id="A0A915EJZ3"/>